<dbReference type="AlphaFoldDB" id="A0A9N9QJ26"/>
<proteinExistence type="predicted"/>
<evidence type="ECO:0000313" key="2">
    <source>
        <dbReference type="Proteomes" id="UP001152799"/>
    </source>
</evidence>
<name>A0A9N9QJ26_9CUCU</name>
<evidence type="ECO:0000313" key="1">
    <source>
        <dbReference type="EMBL" id="CAG9767276.1"/>
    </source>
</evidence>
<reference evidence="1" key="1">
    <citation type="submission" date="2022-01" db="EMBL/GenBank/DDBJ databases">
        <authorList>
            <person name="King R."/>
        </authorList>
    </citation>
    <scope>NUCLEOTIDE SEQUENCE</scope>
</reference>
<dbReference type="EMBL" id="OU892280">
    <property type="protein sequence ID" value="CAG9767276.1"/>
    <property type="molecule type" value="Genomic_DNA"/>
</dbReference>
<gene>
    <name evidence="1" type="ORF">CEUTPL_LOCUS7842</name>
</gene>
<keyword evidence="2" id="KW-1185">Reference proteome</keyword>
<organism evidence="1 2">
    <name type="scientific">Ceutorhynchus assimilis</name>
    <name type="common">cabbage seed weevil</name>
    <dbReference type="NCBI Taxonomy" id="467358"/>
    <lineage>
        <taxon>Eukaryota</taxon>
        <taxon>Metazoa</taxon>
        <taxon>Ecdysozoa</taxon>
        <taxon>Arthropoda</taxon>
        <taxon>Hexapoda</taxon>
        <taxon>Insecta</taxon>
        <taxon>Pterygota</taxon>
        <taxon>Neoptera</taxon>
        <taxon>Endopterygota</taxon>
        <taxon>Coleoptera</taxon>
        <taxon>Polyphaga</taxon>
        <taxon>Cucujiformia</taxon>
        <taxon>Curculionidae</taxon>
        <taxon>Ceutorhynchinae</taxon>
        <taxon>Ceutorhynchus</taxon>
    </lineage>
</organism>
<dbReference type="Proteomes" id="UP001152799">
    <property type="component" value="Chromosome 4"/>
</dbReference>
<protein>
    <submittedName>
        <fullName evidence="1">Uncharacterized protein</fullName>
    </submittedName>
</protein>
<accession>A0A9N9QJ26</accession>
<sequence length="42" mass="5048">MTCLKYFCRPTRTQDLPSIPYCASHVKSYLKFAWKFQISKFL</sequence>